<dbReference type="KEGG" id="dwi:6642533"/>
<name>B4MVD6_DROWI</name>
<evidence type="ECO:0000256" key="4">
    <source>
        <dbReference type="ARBA" id="ARBA00023273"/>
    </source>
</evidence>
<feature type="coiled-coil region" evidence="5">
    <location>
        <begin position="274"/>
        <end position="370"/>
    </location>
</feature>
<protein>
    <recommendedName>
        <fullName evidence="8">Intraflagellar transport 57</fullName>
    </recommendedName>
</protein>
<sequence length="395" mass="46171">MQQEDVGQQLQNFQSDDLLEKLKLLNYEKHLLKEFKLKPLSRFYFVKATNPGEQFYMFTLICWWLCKKLGKDMERPQESDDPNTVIAKIMQILEEIDVNVDFAPNKLIRGGGSVCLMVLDSLATQAIKVTKLSFQRLHIAQEEEFLGDYLEDNAEIILEKLEDEQNAATQSDDSDLELEAHNFKQLNWLNRPQRRSIGDLEVNQEISSRLSDHQQWRLELERVLQHLKVFVKADARDWRSHISQMDTLKSNIAEISEPTQNQLKKLHSEFTFSLEKIESREKHLNNELQPLIQQYKEISIELSSIQYAQNQVQADMEKQMAQLNEIMMEQELKKEEMERRGQVMSDGSSVQQIKKSIVKLKEDIAHLNLEVALLVHAYDQDIVRQTQSGLLDRVM</sequence>
<evidence type="ECO:0000313" key="7">
    <source>
        <dbReference type="Proteomes" id="UP000007798"/>
    </source>
</evidence>
<proteinExistence type="inferred from homology"/>
<accession>B4MVD6</accession>
<dbReference type="GO" id="GO:0005815">
    <property type="term" value="C:microtubule organizing center"/>
    <property type="evidence" value="ECO:0007669"/>
    <property type="project" value="TreeGrafter"/>
</dbReference>
<dbReference type="Proteomes" id="UP000007798">
    <property type="component" value="Unassembled WGS sequence"/>
</dbReference>
<dbReference type="InterPro" id="IPR019530">
    <property type="entry name" value="Intra-flagellar_transport_57"/>
</dbReference>
<dbReference type="GO" id="GO:1905515">
    <property type="term" value="P:non-motile cilium assembly"/>
    <property type="evidence" value="ECO:0007669"/>
    <property type="project" value="TreeGrafter"/>
</dbReference>
<keyword evidence="3" id="KW-0969">Cilium</keyword>
<dbReference type="OMA" id="VHAHDQD"/>
<dbReference type="InParanoid" id="B4MVD6"/>
<dbReference type="STRING" id="7260.B4MVD6"/>
<dbReference type="GO" id="GO:0005794">
    <property type="term" value="C:Golgi apparatus"/>
    <property type="evidence" value="ECO:0007669"/>
    <property type="project" value="TreeGrafter"/>
</dbReference>
<keyword evidence="4" id="KW-0966">Cell projection</keyword>
<comment type="subcellular location">
    <subcellularLocation>
        <location evidence="1">Cell projection</location>
        <location evidence="1">Cilium</location>
    </subcellularLocation>
</comment>
<organism evidence="6 7">
    <name type="scientific">Drosophila willistoni</name>
    <name type="common">Fruit fly</name>
    <dbReference type="NCBI Taxonomy" id="7260"/>
    <lineage>
        <taxon>Eukaryota</taxon>
        <taxon>Metazoa</taxon>
        <taxon>Ecdysozoa</taxon>
        <taxon>Arthropoda</taxon>
        <taxon>Hexapoda</taxon>
        <taxon>Insecta</taxon>
        <taxon>Pterygota</taxon>
        <taxon>Neoptera</taxon>
        <taxon>Endopterygota</taxon>
        <taxon>Diptera</taxon>
        <taxon>Brachycera</taxon>
        <taxon>Muscomorpha</taxon>
        <taxon>Ephydroidea</taxon>
        <taxon>Drosophilidae</taxon>
        <taxon>Drosophila</taxon>
        <taxon>Sophophora</taxon>
    </lineage>
</organism>
<keyword evidence="7" id="KW-1185">Reference proteome</keyword>
<dbReference type="eggNOG" id="KOG0972">
    <property type="taxonomic scope" value="Eukaryota"/>
</dbReference>
<reference evidence="6 7" key="1">
    <citation type="journal article" date="2007" name="Nature">
        <title>Evolution of genes and genomes on the Drosophila phylogeny.</title>
        <authorList>
            <consortium name="Drosophila 12 Genomes Consortium"/>
            <person name="Clark A.G."/>
            <person name="Eisen M.B."/>
            <person name="Smith D.R."/>
            <person name="Bergman C.M."/>
            <person name="Oliver B."/>
            <person name="Markow T.A."/>
            <person name="Kaufman T.C."/>
            <person name="Kellis M."/>
            <person name="Gelbart W."/>
            <person name="Iyer V.N."/>
            <person name="Pollard D.A."/>
            <person name="Sackton T.B."/>
            <person name="Larracuente A.M."/>
            <person name="Singh N.D."/>
            <person name="Abad J.P."/>
            <person name="Abt D.N."/>
            <person name="Adryan B."/>
            <person name="Aguade M."/>
            <person name="Akashi H."/>
            <person name="Anderson W.W."/>
            <person name="Aquadro C.F."/>
            <person name="Ardell D.H."/>
            <person name="Arguello R."/>
            <person name="Artieri C.G."/>
            <person name="Barbash D.A."/>
            <person name="Barker D."/>
            <person name="Barsanti P."/>
            <person name="Batterham P."/>
            <person name="Batzoglou S."/>
            <person name="Begun D."/>
            <person name="Bhutkar A."/>
            <person name="Blanco E."/>
            <person name="Bosak S.A."/>
            <person name="Bradley R.K."/>
            <person name="Brand A.D."/>
            <person name="Brent M.R."/>
            <person name="Brooks A.N."/>
            <person name="Brown R.H."/>
            <person name="Butlin R.K."/>
            <person name="Caggese C."/>
            <person name="Calvi B.R."/>
            <person name="Bernardo de Carvalho A."/>
            <person name="Caspi A."/>
            <person name="Castrezana S."/>
            <person name="Celniker S.E."/>
            <person name="Chang J.L."/>
            <person name="Chapple C."/>
            <person name="Chatterji S."/>
            <person name="Chinwalla A."/>
            <person name="Civetta A."/>
            <person name="Clifton S.W."/>
            <person name="Comeron J.M."/>
            <person name="Costello J.C."/>
            <person name="Coyne J.A."/>
            <person name="Daub J."/>
            <person name="David R.G."/>
            <person name="Delcher A.L."/>
            <person name="Delehaunty K."/>
            <person name="Do C.B."/>
            <person name="Ebling H."/>
            <person name="Edwards K."/>
            <person name="Eickbush T."/>
            <person name="Evans J.D."/>
            <person name="Filipski A."/>
            <person name="Findeiss S."/>
            <person name="Freyhult E."/>
            <person name="Fulton L."/>
            <person name="Fulton R."/>
            <person name="Garcia A.C."/>
            <person name="Gardiner A."/>
            <person name="Garfield D.A."/>
            <person name="Garvin B.E."/>
            <person name="Gibson G."/>
            <person name="Gilbert D."/>
            <person name="Gnerre S."/>
            <person name="Godfrey J."/>
            <person name="Good R."/>
            <person name="Gotea V."/>
            <person name="Gravely B."/>
            <person name="Greenberg A.J."/>
            <person name="Griffiths-Jones S."/>
            <person name="Gross S."/>
            <person name="Guigo R."/>
            <person name="Gustafson E.A."/>
            <person name="Haerty W."/>
            <person name="Hahn M.W."/>
            <person name="Halligan D.L."/>
            <person name="Halpern A.L."/>
            <person name="Halter G.M."/>
            <person name="Han M.V."/>
            <person name="Heger A."/>
            <person name="Hillier L."/>
            <person name="Hinrichs A.S."/>
            <person name="Holmes I."/>
            <person name="Hoskins R.A."/>
            <person name="Hubisz M.J."/>
            <person name="Hultmark D."/>
            <person name="Huntley M.A."/>
            <person name="Jaffe D.B."/>
            <person name="Jagadeeshan S."/>
            <person name="Jeck W.R."/>
            <person name="Johnson J."/>
            <person name="Jones C.D."/>
            <person name="Jordan W.C."/>
            <person name="Karpen G.H."/>
            <person name="Kataoka E."/>
            <person name="Keightley P.D."/>
            <person name="Kheradpour P."/>
            <person name="Kirkness E.F."/>
            <person name="Koerich L.B."/>
            <person name="Kristiansen K."/>
            <person name="Kudrna D."/>
            <person name="Kulathinal R.J."/>
            <person name="Kumar S."/>
            <person name="Kwok R."/>
            <person name="Lander E."/>
            <person name="Langley C.H."/>
            <person name="Lapoint R."/>
            <person name="Lazzaro B.P."/>
            <person name="Lee S.J."/>
            <person name="Levesque L."/>
            <person name="Li R."/>
            <person name="Lin C.F."/>
            <person name="Lin M.F."/>
            <person name="Lindblad-Toh K."/>
            <person name="Llopart A."/>
            <person name="Long M."/>
            <person name="Low L."/>
            <person name="Lozovsky E."/>
            <person name="Lu J."/>
            <person name="Luo M."/>
            <person name="Machado C.A."/>
            <person name="Makalowski W."/>
            <person name="Marzo M."/>
            <person name="Matsuda M."/>
            <person name="Matzkin L."/>
            <person name="McAllister B."/>
            <person name="McBride C.S."/>
            <person name="McKernan B."/>
            <person name="McKernan K."/>
            <person name="Mendez-Lago M."/>
            <person name="Minx P."/>
            <person name="Mollenhauer M.U."/>
            <person name="Montooth K."/>
            <person name="Mount S.M."/>
            <person name="Mu X."/>
            <person name="Myers E."/>
            <person name="Negre B."/>
            <person name="Newfeld S."/>
            <person name="Nielsen R."/>
            <person name="Noor M.A."/>
            <person name="O'Grady P."/>
            <person name="Pachter L."/>
            <person name="Papaceit M."/>
            <person name="Parisi M.J."/>
            <person name="Parisi M."/>
            <person name="Parts L."/>
            <person name="Pedersen J.S."/>
            <person name="Pesole G."/>
            <person name="Phillippy A.M."/>
            <person name="Ponting C.P."/>
            <person name="Pop M."/>
            <person name="Porcelli D."/>
            <person name="Powell J.R."/>
            <person name="Prohaska S."/>
            <person name="Pruitt K."/>
            <person name="Puig M."/>
            <person name="Quesneville H."/>
            <person name="Ram K.R."/>
            <person name="Rand D."/>
            <person name="Rasmussen M.D."/>
            <person name="Reed L.K."/>
            <person name="Reenan R."/>
            <person name="Reily A."/>
            <person name="Remington K.A."/>
            <person name="Rieger T.T."/>
            <person name="Ritchie M.G."/>
            <person name="Robin C."/>
            <person name="Rogers Y.H."/>
            <person name="Rohde C."/>
            <person name="Rozas J."/>
            <person name="Rubenfield M.J."/>
            <person name="Ruiz A."/>
            <person name="Russo S."/>
            <person name="Salzberg S.L."/>
            <person name="Sanchez-Gracia A."/>
            <person name="Saranga D.J."/>
            <person name="Sato H."/>
            <person name="Schaeffer S.W."/>
            <person name="Schatz M.C."/>
            <person name="Schlenke T."/>
            <person name="Schwartz R."/>
            <person name="Segarra C."/>
            <person name="Singh R.S."/>
            <person name="Sirot L."/>
            <person name="Sirota M."/>
            <person name="Sisneros N.B."/>
            <person name="Smith C.D."/>
            <person name="Smith T.F."/>
            <person name="Spieth J."/>
            <person name="Stage D.E."/>
            <person name="Stark A."/>
            <person name="Stephan W."/>
            <person name="Strausberg R.L."/>
            <person name="Strempel S."/>
            <person name="Sturgill D."/>
            <person name="Sutton G."/>
            <person name="Sutton G.G."/>
            <person name="Tao W."/>
            <person name="Teichmann S."/>
            <person name="Tobari Y.N."/>
            <person name="Tomimura Y."/>
            <person name="Tsolas J.M."/>
            <person name="Valente V.L."/>
            <person name="Venter E."/>
            <person name="Venter J.C."/>
            <person name="Vicario S."/>
            <person name="Vieira F.G."/>
            <person name="Vilella A.J."/>
            <person name="Villasante A."/>
            <person name="Walenz B."/>
            <person name="Wang J."/>
            <person name="Wasserman M."/>
            <person name="Watts T."/>
            <person name="Wilson D."/>
            <person name="Wilson R.K."/>
            <person name="Wing R.A."/>
            <person name="Wolfner M.F."/>
            <person name="Wong A."/>
            <person name="Wong G.K."/>
            <person name="Wu C.I."/>
            <person name="Wu G."/>
            <person name="Yamamoto D."/>
            <person name="Yang H.P."/>
            <person name="Yang S.P."/>
            <person name="Yorke J.A."/>
            <person name="Yoshida K."/>
            <person name="Zdobnov E."/>
            <person name="Zhang P."/>
            <person name="Zhang Y."/>
            <person name="Zimin A.V."/>
            <person name="Baldwin J."/>
            <person name="Abdouelleil A."/>
            <person name="Abdulkadir J."/>
            <person name="Abebe A."/>
            <person name="Abera B."/>
            <person name="Abreu J."/>
            <person name="Acer S.C."/>
            <person name="Aftuck L."/>
            <person name="Alexander A."/>
            <person name="An P."/>
            <person name="Anderson E."/>
            <person name="Anderson S."/>
            <person name="Arachi H."/>
            <person name="Azer M."/>
            <person name="Bachantsang P."/>
            <person name="Barry A."/>
            <person name="Bayul T."/>
            <person name="Berlin A."/>
            <person name="Bessette D."/>
            <person name="Bloom T."/>
            <person name="Blye J."/>
            <person name="Boguslavskiy L."/>
            <person name="Bonnet C."/>
            <person name="Boukhgalter B."/>
            <person name="Bourzgui I."/>
            <person name="Brown A."/>
            <person name="Cahill P."/>
            <person name="Channer S."/>
            <person name="Cheshatsang Y."/>
            <person name="Chuda L."/>
            <person name="Citroen M."/>
            <person name="Collymore A."/>
            <person name="Cooke P."/>
            <person name="Costello M."/>
            <person name="D'Aco K."/>
            <person name="Daza R."/>
            <person name="De Haan G."/>
            <person name="DeGray S."/>
            <person name="DeMaso C."/>
            <person name="Dhargay N."/>
            <person name="Dooley K."/>
            <person name="Dooley E."/>
            <person name="Doricent M."/>
            <person name="Dorje P."/>
            <person name="Dorjee K."/>
            <person name="Dupes A."/>
            <person name="Elong R."/>
            <person name="Falk J."/>
            <person name="Farina A."/>
            <person name="Faro S."/>
            <person name="Ferguson D."/>
            <person name="Fisher S."/>
            <person name="Foley C.D."/>
            <person name="Franke A."/>
            <person name="Friedrich D."/>
            <person name="Gadbois L."/>
            <person name="Gearin G."/>
            <person name="Gearin C.R."/>
            <person name="Giannoukos G."/>
            <person name="Goode T."/>
            <person name="Graham J."/>
            <person name="Grandbois E."/>
            <person name="Grewal S."/>
            <person name="Gyaltsen K."/>
            <person name="Hafez N."/>
            <person name="Hagos B."/>
            <person name="Hall J."/>
            <person name="Henson C."/>
            <person name="Hollinger A."/>
            <person name="Honan T."/>
            <person name="Huard M.D."/>
            <person name="Hughes L."/>
            <person name="Hurhula B."/>
            <person name="Husby M.E."/>
            <person name="Kamat A."/>
            <person name="Kanga B."/>
            <person name="Kashin S."/>
            <person name="Khazanovich D."/>
            <person name="Kisner P."/>
            <person name="Lance K."/>
            <person name="Lara M."/>
            <person name="Lee W."/>
            <person name="Lennon N."/>
            <person name="Letendre F."/>
            <person name="LeVine R."/>
            <person name="Lipovsky A."/>
            <person name="Liu X."/>
            <person name="Liu J."/>
            <person name="Liu S."/>
            <person name="Lokyitsang T."/>
            <person name="Lokyitsang Y."/>
            <person name="Lubonja R."/>
            <person name="Lui A."/>
            <person name="MacDonald P."/>
            <person name="Magnisalis V."/>
            <person name="Maru K."/>
            <person name="Matthews C."/>
            <person name="McCusker W."/>
            <person name="McDonough S."/>
            <person name="Mehta T."/>
            <person name="Meldrim J."/>
            <person name="Meneus L."/>
            <person name="Mihai O."/>
            <person name="Mihalev A."/>
            <person name="Mihova T."/>
            <person name="Mittelman R."/>
            <person name="Mlenga V."/>
            <person name="Montmayeur A."/>
            <person name="Mulrain L."/>
            <person name="Navidi A."/>
            <person name="Naylor J."/>
            <person name="Negash T."/>
            <person name="Nguyen T."/>
            <person name="Nguyen N."/>
            <person name="Nicol R."/>
            <person name="Norbu C."/>
            <person name="Norbu N."/>
            <person name="Novod N."/>
            <person name="O'Neill B."/>
            <person name="Osman S."/>
            <person name="Markiewicz E."/>
            <person name="Oyono O.L."/>
            <person name="Patti C."/>
            <person name="Phunkhang P."/>
            <person name="Pierre F."/>
            <person name="Priest M."/>
            <person name="Raghuraman S."/>
            <person name="Rege F."/>
            <person name="Reyes R."/>
            <person name="Rise C."/>
            <person name="Rogov P."/>
            <person name="Ross K."/>
            <person name="Ryan E."/>
            <person name="Settipalli S."/>
            <person name="Shea T."/>
            <person name="Sherpa N."/>
            <person name="Shi L."/>
            <person name="Shih D."/>
            <person name="Sparrow T."/>
            <person name="Spaulding J."/>
            <person name="Stalker J."/>
            <person name="Stange-Thomann N."/>
            <person name="Stavropoulos S."/>
            <person name="Stone C."/>
            <person name="Strader C."/>
            <person name="Tesfaye S."/>
            <person name="Thomson T."/>
            <person name="Thoulutsang Y."/>
            <person name="Thoulutsang D."/>
            <person name="Topham K."/>
            <person name="Topping I."/>
            <person name="Tsamla T."/>
            <person name="Vassiliev H."/>
            <person name="Vo A."/>
            <person name="Wangchuk T."/>
            <person name="Wangdi T."/>
            <person name="Weiand M."/>
            <person name="Wilkinson J."/>
            <person name="Wilson A."/>
            <person name="Yadav S."/>
            <person name="Young G."/>
            <person name="Yu Q."/>
            <person name="Zembek L."/>
            <person name="Zhong D."/>
            <person name="Zimmer A."/>
            <person name="Zwirko Z."/>
            <person name="Jaffe D.B."/>
            <person name="Alvarez P."/>
            <person name="Brockman W."/>
            <person name="Butler J."/>
            <person name="Chin C."/>
            <person name="Gnerre S."/>
            <person name="Grabherr M."/>
            <person name="Kleber M."/>
            <person name="Mauceli E."/>
            <person name="MacCallum I."/>
        </authorList>
    </citation>
    <scope>NUCLEOTIDE SEQUENCE [LARGE SCALE GENOMIC DNA]</scope>
    <source>
        <strain evidence="7">Tucson 14030-0811.24</strain>
    </source>
</reference>
<dbReference type="GO" id="GO:0030992">
    <property type="term" value="C:intraciliary transport particle B"/>
    <property type="evidence" value="ECO:0007669"/>
    <property type="project" value="TreeGrafter"/>
</dbReference>
<gene>
    <name evidence="6" type="primary">Dwil\GK14637</name>
    <name evidence="6" type="ORF">Dwil_GK14637</name>
</gene>
<dbReference type="PANTHER" id="PTHR16011">
    <property type="entry name" value="IFT57/HIPPI"/>
    <property type="match status" value="1"/>
</dbReference>
<evidence type="ECO:0000256" key="3">
    <source>
        <dbReference type="ARBA" id="ARBA00023069"/>
    </source>
</evidence>
<dbReference type="PhylomeDB" id="B4MVD6"/>
<evidence type="ECO:0000256" key="2">
    <source>
        <dbReference type="ARBA" id="ARBA00009415"/>
    </source>
</evidence>
<evidence type="ECO:0000256" key="5">
    <source>
        <dbReference type="SAM" id="Coils"/>
    </source>
</evidence>
<dbReference type="HOGENOM" id="CLU_039132_0_0_1"/>
<dbReference type="PANTHER" id="PTHR16011:SF0">
    <property type="entry name" value="INTRAFLAGELLAR TRANSPORT PROTEIN 57 HOMOLOG"/>
    <property type="match status" value="1"/>
</dbReference>
<evidence type="ECO:0000313" key="6">
    <source>
        <dbReference type="EMBL" id="EDW76481.1"/>
    </source>
</evidence>
<dbReference type="Pfam" id="PF10498">
    <property type="entry name" value="IFT57"/>
    <property type="match status" value="1"/>
</dbReference>
<comment type="similarity">
    <text evidence="2">Belongs to the IFT57 family.</text>
</comment>
<dbReference type="SMR" id="B4MVD6"/>
<keyword evidence="5" id="KW-0175">Coiled coil</keyword>
<dbReference type="OrthoDB" id="423881at2759"/>
<evidence type="ECO:0000256" key="1">
    <source>
        <dbReference type="ARBA" id="ARBA00004138"/>
    </source>
</evidence>
<dbReference type="GO" id="GO:0005929">
    <property type="term" value="C:cilium"/>
    <property type="evidence" value="ECO:0007669"/>
    <property type="project" value="UniProtKB-SubCell"/>
</dbReference>
<dbReference type="EMBL" id="CH963857">
    <property type="protein sequence ID" value="EDW76481.1"/>
    <property type="molecule type" value="Genomic_DNA"/>
</dbReference>
<evidence type="ECO:0008006" key="8">
    <source>
        <dbReference type="Google" id="ProtNLM"/>
    </source>
</evidence>
<dbReference type="AlphaFoldDB" id="B4MVD6"/>
<dbReference type="GO" id="GO:0042073">
    <property type="term" value="P:intraciliary transport"/>
    <property type="evidence" value="ECO:0007669"/>
    <property type="project" value="TreeGrafter"/>
</dbReference>
<dbReference type="FunCoup" id="B4MVD6">
    <property type="interactions" value="143"/>
</dbReference>